<proteinExistence type="inferred from homology"/>
<accession>A0A0U5J8N2</accession>
<keyword evidence="4" id="KW-1003">Cell membrane</keyword>
<dbReference type="InterPro" id="IPR000802">
    <property type="entry name" value="Arsenical_pump_ArsB"/>
</dbReference>
<name>A0A0U5J8N2_9BACT</name>
<evidence type="ECO:0000256" key="5">
    <source>
        <dbReference type="ARBA" id="ARBA00022692"/>
    </source>
</evidence>
<dbReference type="PATRIC" id="fig|389348.3.peg.158"/>
<dbReference type="PANTHER" id="PTHR43568:SF1">
    <property type="entry name" value="P PROTEIN"/>
    <property type="match status" value="1"/>
</dbReference>
<dbReference type="STRING" id="389348.PNK_0136"/>
<feature type="transmembrane region" description="Helical" evidence="8">
    <location>
        <begin position="238"/>
        <end position="256"/>
    </location>
</feature>
<gene>
    <name evidence="10" type="ORF">PNK_0136</name>
</gene>
<dbReference type="Pfam" id="PF03600">
    <property type="entry name" value="CitMHS"/>
    <property type="match status" value="1"/>
</dbReference>
<evidence type="ECO:0000256" key="1">
    <source>
        <dbReference type="ARBA" id="ARBA00004651"/>
    </source>
</evidence>
<comment type="similarity">
    <text evidence="2">Belongs to the CitM (TC 2.A.11) transporter family.</text>
</comment>
<dbReference type="InterPro" id="IPR004680">
    <property type="entry name" value="Cit_transptr-like_dom"/>
</dbReference>
<feature type="transmembrane region" description="Helical" evidence="8">
    <location>
        <begin position="212"/>
        <end position="231"/>
    </location>
</feature>
<evidence type="ECO:0000259" key="9">
    <source>
        <dbReference type="Pfam" id="PF03600"/>
    </source>
</evidence>
<dbReference type="EMBL" id="LN879502">
    <property type="protein sequence ID" value="CUI15774.1"/>
    <property type="molecule type" value="Genomic_DNA"/>
</dbReference>
<evidence type="ECO:0000313" key="10">
    <source>
        <dbReference type="EMBL" id="CUI15774.1"/>
    </source>
</evidence>
<evidence type="ECO:0000256" key="3">
    <source>
        <dbReference type="ARBA" id="ARBA00022448"/>
    </source>
</evidence>
<dbReference type="PRINTS" id="PR00758">
    <property type="entry name" value="ARSENICPUMP"/>
</dbReference>
<feature type="domain" description="Citrate transporter-like" evidence="9">
    <location>
        <begin position="11"/>
        <end position="361"/>
    </location>
</feature>
<evidence type="ECO:0000256" key="6">
    <source>
        <dbReference type="ARBA" id="ARBA00022989"/>
    </source>
</evidence>
<feature type="transmembrane region" description="Helical" evidence="8">
    <location>
        <begin position="169"/>
        <end position="192"/>
    </location>
</feature>
<reference evidence="11" key="1">
    <citation type="submission" date="2015-09" db="EMBL/GenBank/DDBJ databases">
        <authorList>
            <person name="Bertelli C."/>
        </authorList>
    </citation>
    <scope>NUCLEOTIDE SEQUENCE [LARGE SCALE GENOMIC DNA]</scope>
    <source>
        <strain evidence="11">KNic</strain>
    </source>
</reference>
<feature type="transmembrane region" description="Helical" evidence="8">
    <location>
        <begin position="309"/>
        <end position="334"/>
    </location>
</feature>
<comment type="subcellular location">
    <subcellularLocation>
        <location evidence="1">Cell membrane</location>
        <topology evidence="1">Multi-pass membrane protein</topology>
    </subcellularLocation>
</comment>
<dbReference type="GO" id="GO:0005886">
    <property type="term" value="C:plasma membrane"/>
    <property type="evidence" value="ECO:0007669"/>
    <property type="project" value="UniProtKB-SubCell"/>
</dbReference>
<keyword evidence="3" id="KW-0813">Transport</keyword>
<evidence type="ECO:0000256" key="8">
    <source>
        <dbReference type="SAM" id="Phobius"/>
    </source>
</evidence>
<dbReference type="AlphaFoldDB" id="A0A0U5J8N2"/>
<evidence type="ECO:0000256" key="2">
    <source>
        <dbReference type="ARBA" id="ARBA00009843"/>
    </source>
</evidence>
<feature type="transmembrane region" description="Helical" evidence="8">
    <location>
        <begin position="88"/>
        <end position="116"/>
    </location>
</feature>
<dbReference type="KEGG" id="pnl:PNK_0136"/>
<keyword evidence="11" id="KW-1185">Reference proteome</keyword>
<feature type="transmembrane region" description="Helical" evidence="8">
    <location>
        <begin position="47"/>
        <end position="67"/>
    </location>
</feature>
<organism evidence="10 11">
    <name type="scientific">Candidatus Protochlamydia naegleriophila</name>
    <dbReference type="NCBI Taxonomy" id="389348"/>
    <lineage>
        <taxon>Bacteria</taxon>
        <taxon>Pseudomonadati</taxon>
        <taxon>Chlamydiota</taxon>
        <taxon>Chlamydiia</taxon>
        <taxon>Parachlamydiales</taxon>
        <taxon>Parachlamydiaceae</taxon>
        <taxon>Candidatus Protochlamydia</taxon>
    </lineage>
</organism>
<feature type="transmembrane region" description="Helical" evidence="8">
    <location>
        <begin position="128"/>
        <end position="148"/>
    </location>
</feature>
<keyword evidence="6 8" id="KW-1133">Transmembrane helix</keyword>
<feature type="transmembrane region" description="Helical" evidence="8">
    <location>
        <begin position="354"/>
        <end position="383"/>
    </location>
</feature>
<dbReference type="PANTHER" id="PTHR43568">
    <property type="entry name" value="P PROTEIN"/>
    <property type="match status" value="1"/>
</dbReference>
<dbReference type="Proteomes" id="UP000069902">
    <property type="component" value="Chromosome cPNK"/>
</dbReference>
<evidence type="ECO:0000313" key="11">
    <source>
        <dbReference type="Proteomes" id="UP000069902"/>
    </source>
</evidence>
<dbReference type="GO" id="GO:0015105">
    <property type="term" value="F:arsenite transmembrane transporter activity"/>
    <property type="evidence" value="ECO:0007669"/>
    <property type="project" value="InterPro"/>
</dbReference>
<sequence>MASLIVFLICYIGFIISPRHKTAVALTGVLALLLVQEIDVMTALHEVHWNVMGLFVGTLILAELFMYSRVPAVLAEWLVDRSKTVRLALINIFVLTSIISMFVENVAVVLLIAPVALALCEKLKISPVLPLILLAMFSNLQGTATLIGDPPSMILGSYMKMTFGDFFVYLGKPSIFFVVQAGAFFALLFAFYLFRHHNQKIKLISVEDVKSWIPSLLLVILIVVLAAGSSLDPESTWLAGSVAMVLGIAGLIWHRFGPRWELTRTILRTLDWQTTFFLMALFILVGAIRLAGWMDSLAVWIVNHVPANLLVIYLFLLIISLAVSAFVDNVPYLIAMIPVVQQVADSTHFSLPLLVFGLLIGTCLGGNITPIGASANIVAVSFLEKNGHTITFPSYMRYGLLVTAFAVIPAAIVLWMIWA</sequence>
<keyword evidence="5 8" id="KW-0812">Transmembrane</keyword>
<dbReference type="InParanoid" id="A0A0U5J8N2"/>
<evidence type="ECO:0000256" key="7">
    <source>
        <dbReference type="ARBA" id="ARBA00023136"/>
    </source>
</evidence>
<protein>
    <submittedName>
        <fullName evidence="10">Conserved putative transporter</fullName>
    </submittedName>
</protein>
<dbReference type="RefSeq" id="WP_059059658.1">
    <property type="nucleotide sequence ID" value="NZ_LN879502.1"/>
</dbReference>
<keyword evidence="7 8" id="KW-0472">Membrane</keyword>
<dbReference type="InterPro" id="IPR051475">
    <property type="entry name" value="Diverse_Ion_Transporter"/>
</dbReference>
<evidence type="ECO:0000256" key="4">
    <source>
        <dbReference type="ARBA" id="ARBA00022475"/>
    </source>
</evidence>
<feature type="transmembrane region" description="Helical" evidence="8">
    <location>
        <begin position="395"/>
        <end position="418"/>
    </location>
</feature>
<dbReference type="FunCoup" id="A0A0U5J8N2">
    <property type="interactions" value="101"/>
</dbReference>
<feature type="transmembrane region" description="Helical" evidence="8">
    <location>
        <begin position="276"/>
        <end position="302"/>
    </location>
</feature>